<gene>
    <name evidence="13" type="ORF">QQF64_027539</name>
</gene>
<keyword evidence="6" id="KW-0735">Signal-anchor</keyword>
<dbReference type="PROSITE" id="PS50088">
    <property type="entry name" value="ANK_REPEAT"/>
    <property type="match status" value="6"/>
</dbReference>
<dbReference type="Proteomes" id="UP001558613">
    <property type="component" value="Unassembled WGS sequence"/>
</dbReference>
<feature type="repeat" description="ANK" evidence="11">
    <location>
        <begin position="273"/>
        <end position="305"/>
    </location>
</feature>
<evidence type="ECO:0000256" key="5">
    <source>
        <dbReference type="ARBA" id="ARBA00022692"/>
    </source>
</evidence>
<feature type="repeat" description="ANK" evidence="11">
    <location>
        <begin position="306"/>
        <end position="332"/>
    </location>
</feature>
<evidence type="ECO:0000313" key="14">
    <source>
        <dbReference type="Proteomes" id="UP001558613"/>
    </source>
</evidence>
<feature type="repeat" description="ANK" evidence="11">
    <location>
        <begin position="240"/>
        <end position="272"/>
    </location>
</feature>
<evidence type="ECO:0000256" key="2">
    <source>
        <dbReference type="ARBA" id="ARBA00004922"/>
    </source>
</evidence>
<keyword evidence="3" id="KW-0328">Glycosyltransferase</keyword>
<keyword evidence="9" id="KW-0325">Glycoprotein</keyword>
<evidence type="ECO:0000256" key="7">
    <source>
        <dbReference type="ARBA" id="ARBA00022989"/>
    </source>
</evidence>
<keyword evidence="4" id="KW-0808">Transferase</keyword>
<dbReference type="InterPro" id="IPR036770">
    <property type="entry name" value="Ankyrin_rpt-contain_sf"/>
</dbReference>
<feature type="repeat" description="ANK" evidence="11">
    <location>
        <begin position="1085"/>
        <end position="1117"/>
    </location>
</feature>
<keyword evidence="5" id="KW-0812">Transmembrane</keyword>
<evidence type="ECO:0000256" key="6">
    <source>
        <dbReference type="ARBA" id="ARBA00022968"/>
    </source>
</evidence>
<evidence type="ECO:0008006" key="15">
    <source>
        <dbReference type="Google" id="ProtNLM"/>
    </source>
</evidence>
<dbReference type="PANTHER" id="PTHR19297:SF7">
    <property type="entry name" value="BETA-1,3-GALACTOSYL-O-GLYCOSYL-GLYCOPROTEIN BETA-1,6-N-ACETYLGLUCOSAMINYLTRANSFERASE 4"/>
    <property type="match status" value="1"/>
</dbReference>
<accession>A0ABR3NCN7</accession>
<evidence type="ECO:0000256" key="10">
    <source>
        <dbReference type="ARBA" id="ARBA00038150"/>
    </source>
</evidence>
<feature type="region of interest" description="Disordered" evidence="12">
    <location>
        <begin position="364"/>
        <end position="485"/>
    </location>
</feature>
<keyword evidence="11" id="KW-0040">ANK repeat</keyword>
<evidence type="ECO:0000313" key="13">
    <source>
        <dbReference type="EMBL" id="KAL1274725.1"/>
    </source>
</evidence>
<proteinExistence type="inferred from homology"/>
<dbReference type="SUPFAM" id="SSF48403">
    <property type="entry name" value="Ankyrin repeat"/>
    <property type="match status" value="2"/>
</dbReference>
<dbReference type="EMBL" id="JAYMGO010000005">
    <property type="protein sequence ID" value="KAL1274725.1"/>
    <property type="molecule type" value="Genomic_DNA"/>
</dbReference>
<keyword evidence="14" id="KW-1185">Reference proteome</keyword>
<evidence type="ECO:0000256" key="12">
    <source>
        <dbReference type="SAM" id="MobiDB-lite"/>
    </source>
</evidence>
<feature type="region of interest" description="Disordered" evidence="12">
    <location>
        <begin position="111"/>
        <end position="142"/>
    </location>
</feature>
<evidence type="ECO:0000256" key="4">
    <source>
        <dbReference type="ARBA" id="ARBA00022679"/>
    </source>
</evidence>
<feature type="repeat" description="ANK" evidence="11">
    <location>
        <begin position="1052"/>
        <end position="1084"/>
    </location>
</feature>
<dbReference type="InterPro" id="IPR003406">
    <property type="entry name" value="Glyco_trans_14"/>
</dbReference>
<dbReference type="PANTHER" id="PTHR19297">
    <property type="entry name" value="GLYCOSYLTRANSFERASE 14 FAMILY MEMBER"/>
    <property type="match status" value="1"/>
</dbReference>
<feature type="region of interest" description="Disordered" evidence="12">
    <location>
        <begin position="55"/>
        <end position="81"/>
    </location>
</feature>
<evidence type="ECO:0000256" key="9">
    <source>
        <dbReference type="ARBA" id="ARBA00023180"/>
    </source>
</evidence>
<organism evidence="13 14">
    <name type="scientific">Cirrhinus molitorella</name>
    <name type="common">mud carp</name>
    <dbReference type="NCBI Taxonomy" id="172907"/>
    <lineage>
        <taxon>Eukaryota</taxon>
        <taxon>Metazoa</taxon>
        <taxon>Chordata</taxon>
        <taxon>Craniata</taxon>
        <taxon>Vertebrata</taxon>
        <taxon>Euteleostomi</taxon>
        <taxon>Actinopterygii</taxon>
        <taxon>Neopterygii</taxon>
        <taxon>Teleostei</taxon>
        <taxon>Ostariophysi</taxon>
        <taxon>Cypriniformes</taxon>
        <taxon>Cyprinidae</taxon>
        <taxon>Labeoninae</taxon>
        <taxon>Labeonini</taxon>
        <taxon>Cirrhinus</taxon>
    </lineage>
</organism>
<keyword evidence="7" id="KW-1133">Transmembrane helix</keyword>
<evidence type="ECO:0000256" key="11">
    <source>
        <dbReference type="PROSITE-ProRule" id="PRU00023"/>
    </source>
</evidence>
<dbReference type="Pfam" id="PF12796">
    <property type="entry name" value="Ank_2"/>
    <property type="match status" value="2"/>
</dbReference>
<keyword evidence="8" id="KW-0472">Membrane</keyword>
<dbReference type="Gene3D" id="1.25.40.20">
    <property type="entry name" value="Ankyrin repeat-containing domain"/>
    <property type="match status" value="2"/>
</dbReference>
<sequence>MDLDEEETIATDDDSGEVDQSFYLSRLMLTEHQFSTPTVLSRRVLSEEISPQIELQYHTGQSRKTSTPKEQTHGTVVPPTNPASVKVLKEKESSSEREHSEVLRPIPIHGTISLDASHQQPGPTLRRSLRINGKTVGNKTDPLATMKNTQLLNTQHRSLLSKSKKSPETKEYNKAFNTPLPIHEKPTLLAKPYISPGKYSNLITQIKLSAVQTGFSGKGVKDQKSGKVLTLKSIRRQNHFGETKLHLAVMKGDIQDVKDLVTVGASVNIPDYAGWTPLHEAVQRNKYDMTETLLKAGAEVNCRGHNGITPLHDAIYCQYYKIVELLLEYGADPLSKCDRGKTPMDMTTDTSMYILLEKYLQKSKSDPAENQPSIDSAVTPSMSQRNSQNSIKDTRAPLQKSTGTADTSEHESSLQSGGAEPIPGPSRGQPSCDPTFQASFKGEAGESLMNDGSERPEETSSHSFHDHSYSITDKGKPSQRTSEDSHKVCSAKATAAGKRVLEDCQDNYGADIRDDNDSALAKKRIKRTKHAIQTEKDFLDYLLNFDLNHAFVDFESKKDLEGPSFQQNEDARKDQQSVLDVYQKEPSETVCFSDTNKDSSQECSNTPLSPHLNELIDSCLQETFKRDVNVHPSGTIAKSPLQREELFDSSSPDSVSLLMAIIHNQGLTCSPEYSEKDEPLEELDTANKQLPATETSEEPLMAQSLYCELQQLQGTLPSSSLAFESLHVDSITGFSETPHDDLAQTLHPKKPLNQDQEKDMIAIQNQQGVVKIIETTLSTNLTKVSKSCTEDDAMECEKLESDTFIVNTTYHIGGPEAEPHSSCWGVVNEPASDVLKDHASTHPISPTFFCARDVENSHMADCIVVENHIFKDSADSDCTVVEWSKVADIQDVAITSVQHELFDSEEMPSEKQAENTEGTLDTVASVNVLRPFSPEHLCTQPSLDSTEEKSRLEHDSHIAVEIKGLLNTGELKSQKKKAKKKKRPLRNSLKSIKDADALNTVSKKVLKIPMKSLHKRNHVGETLLHRASIKGDLQMVKGLIKAGSNVNISDHAGWTALHEACSGGFVDVAEQLLQAGASVTSRGLNGCNPLHDAVQSGSYEVVRLLLQFGSSPHDKNMLGQSAIDLATHESIKELLLTFKGPFRKPARTTDTSKQGFQLLAAEHIQPVQCVRSAGTRIDFSGNIKLHCLIRDGIIQHGDDNLDMTLKGCSHKASLLENGSIRDASGRVFLLPEQWVESLLESQSSGPVTSDFALKEVKYQSKSLWDYVSSLNTEKSLLGSVHPHSCMFNESSTKPALKEPSKNDAFMNITSIHLCHKRKDRQRARMKRSCAVLHWLRCKFYVFVVSLFVVLKLAYIKISMDNSIYIEPYGATHRSPRSQPLNGINCTAIYELEPVEIGKALELRRKNIVEVDDGSIASFTADCKDYIEQRGYNEVIVTDEECNFPIAYSLVVHKNSAMVERILRTIYAPHNIYCIHYDQKSSKNFIAAMKNLEMCFPNVFVASKIESVQYAHITRLNADLNCLSDLMSSEVKWKYVINLCGQDFPLKSNYELVTELKKLNGANMLESSRPSELKKKRFQFRYELKDVPYEYHKMPIKTSIAKDPPPHDIEMFVGSAYFVLTHDFVSYIMTNQVAKDFLQWTADTYSPDEHFWATMARVPGVPGDIGRSEPDVTDLKSRTRLVKWNYLEGRLYPQCTGRHRRSVCIYGAAELRWLLEDGHWFANKFDPKVDPVIIKCLEEKLEEKQHQQCLNRVS</sequence>
<dbReference type="InterPro" id="IPR002110">
    <property type="entry name" value="Ankyrin_rpt"/>
</dbReference>
<comment type="caution">
    <text evidence="13">The sequence shown here is derived from an EMBL/GenBank/DDBJ whole genome shotgun (WGS) entry which is preliminary data.</text>
</comment>
<name>A0ABR3NCN7_9TELE</name>
<evidence type="ECO:0000256" key="1">
    <source>
        <dbReference type="ARBA" id="ARBA00004323"/>
    </source>
</evidence>
<dbReference type="Pfam" id="PF02485">
    <property type="entry name" value="Branch"/>
    <property type="match status" value="1"/>
</dbReference>
<comment type="pathway">
    <text evidence="2">Protein modification; protein glycosylation.</text>
</comment>
<evidence type="ECO:0000256" key="3">
    <source>
        <dbReference type="ARBA" id="ARBA00022676"/>
    </source>
</evidence>
<protein>
    <recommendedName>
        <fullName evidence="15">Beta-1,3-galactosyl-O-glycosyl-glycoprotein beta-1,6-N-acetylglucosaminyltransferase 4</fullName>
    </recommendedName>
</protein>
<feature type="compositionally biased region" description="Basic and acidic residues" evidence="12">
    <location>
        <begin position="452"/>
        <end position="485"/>
    </location>
</feature>
<feature type="region of interest" description="Disordered" evidence="12">
    <location>
        <begin position="971"/>
        <end position="990"/>
    </location>
</feature>
<dbReference type="PROSITE" id="PS50297">
    <property type="entry name" value="ANK_REP_REGION"/>
    <property type="match status" value="6"/>
</dbReference>
<feature type="compositionally biased region" description="Polar residues" evidence="12">
    <location>
        <begin position="368"/>
        <end position="391"/>
    </location>
</feature>
<reference evidence="13 14" key="1">
    <citation type="submission" date="2023-09" db="EMBL/GenBank/DDBJ databases">
        <authorList>
            <person name="Wang M."/>
        </authorList>
    </citation>
    <scope>NUCLEOTIDE SEQUENCE [LARGE SCALE GENOMIC DNA]</scope>
    <source>
        <strain evidence="13">GT-2023</strain>
        <tissue evidence="13">Liver</tissue>
    </source>
</reference>
<feature type="compositionally biased region" description="Polar residues" evidence="12">
    <location>
        <begin position="428"/>
        <end position="438"/>
    </location>
</feature>
<comment type="similarity">
    <text evidence="10">Belongs to the glycosyltransferase 14 family.</text>
</comment>
<comment type="subcellular location">
    <subcellularLocation>
        <location evidence="1">Golgi apparatus membrane</location>
        <topology evidence="1">Single-pass type II membrane protein</topology>
    </subcellularLocation>
</comment>
<feature type="compositionally biased region" description="Basic residues" evidence="12">
    <location>
        <begin position="974"/>
        <end position="985"/>
    </location>
</feature>
<evidence type="ECO:0000256" key="8">
    <source>
        <dbReference type="ARBA" id="ARBA00023136"/>
    </source>
</evidence>
<feature type="compositionally biased region" description="Polar residues" evidence="12">
    <location>
        <begin position="58"/>
        <end position="69"/>
    </location>
</feature>
<dbReference type="SMART" id="SM00248">
    <property type="entry name" value="ANK"/>
    <property type="match status" value="6"/>
</dbReference>
<feature type="repeat" description="ANK" evidence="11">
    <location>
        <begin position="1019"/>
        <end position="1051"/>
    </location>
</feature>